<evidence type="ECO:0000256" key="2">
    <source>
        <dbReference type="ARBA" id="ARBA00012945"/>
    </source>
</evidence>
<dbReference type="PANTHER" id="PTHR43257:SF2">
    <property type="entry name" value="PYRUVATE DEHYDROGENASE E1 COMPONENT SUBUNIT BETA"/>
    <property type="match status" value="1"/>
</dbReference>
<evidence type="ECO:0000313" key="10">
    <source>
        <dbReference type="Proteomes" id="UP000249915"/>
    </source>
</evidence>
<name>A0A2V4B5U1_9PSEU</name>
<accession>A0A2V4B5U1</accession>
<reference evidence="9 10" key="1">
    <citation type="submission" date="2016-07" db="EMBL/GenBank/DDBJ databases">
        <title>Draft genome sequence of Prauserella muralis DSM 45305, isolated from a mould-covered wall in an indoor environment.</title>
        <authorList>
            <person name="Ruckert C."/>
            <person name="Albersmeier A."/>
            <person name="Jiang C.-L."/>
            <person name="Jiang Y."/>
            <person name="Kalinowski J."/>
            <person name="Schneider O."/>
            <person name="Winkler A."/>
            <person name="Zotchev S.B."/>
        </authorList>
    </citation>
    <scope>NUCLEOTIDE SEQUENCE [LARGE SCALE GENOMIC DNA]</scope>
    <source>
        <strain evidence="9 10">DSM 45305</strain>
    </source>
</reference>
<dbReference type="InterPro" id="IPR009014">
    <property type="entry name" value="Transketo_C/PFOR_II"/>
</dbReference>
<dbReference type="InterPro" id="IPR033248">
    <property type="entry name" value="Transketolase_C"/>
</dbReference>
<dbReference type="Pfam" id="PF00676">
    <property type="entry name" value="E1_dh"/>
    <property type="match status" value="1"/>
</dbReference>
<dbReference type="SUPFAM" id="SSF52518">
    <property type="entry name" value="Thiamin diphosphate-binding fold (THDP-binding)"/>
    <property type="match status" value="2"/>
</dbReference>
<evidence type="ECO:0000256" key="4">
    <source>
        <dbReference type="ARBA" id="ARBA00023002"/>
    </source>
</evidence>
<dbReference type="InterPro" id="IPR029061">
    <property type="entry name" value="THDP-binding"/>
</dbReference>
<dbReference type="Pfam" id="PF02779">
    <property type="entry name" value="Transket_pyr"/>
    <property type="match status" value="1"/>
</dbReference>
<keyword evidence="3" id="KW-0816">Tricarboxylic acid cycle</keyword>
<dbReference type="PANTHER" id="PTHR43257">
    <property type="entry name" value="PYRUVATE DEHYDROGENASE E1 COMPONENT BETA SUBUNIT"/>
    <property type="match status" value="1"/>
</dbReference>
<dbReference type="FunFam" id="3.40.50.920:FF:000001">
    <property type="entry name" value="Pyruvate dehydrogenase E1 beta subunit"/>
    <property type="match status" value="1"/>
</dbReference>
<feature type="compositionally biased region" description="Low complexity" evidence="7">
    <location>
        <begin position="296"/>
        <end position="309"/>
    </location>
</feature>
<evidence type="ECO:0000256" key="5">
    <source>
        <dbReference type="ARBA" id="ARBA00023052"/>
    </source>
</evidence>
<dbReference type="GO" id="GO:0000287">
    <property type="term" value="F:magnesium ion binding"/>
    <property type="evidence" value="ECO:0007669"/>
    <property type="project" value="UniProtKB-ARBA"/>
</dbReference>
<dbReference type="EMBL" id="MASW01000002">
    <property type="protein sequence ID" value="PXY28445.1"/>
    <property type="molecule type" value="Genomic_DNA"/>
</dbReference>
<dbReference type="Gene3D" id="3.40.50.920">
    <property type="match status" value="1"/>
</dbReference>
<comment type="catalytic activity">
    <reaction evidence="6">
        <text>N(6)-[(R)-lipoyl]-L-lysyl-[protein] + 2-oxoglutarate + H(+) = N(6)-[(R)-S(8)-succinyldihydrolipoyl]-L-lysyl-[protein] + CO2</text>
        <dbReference type="Rhea" id="RHEA:12188"/>
        <dbReference type="Rhea" id="RHEA-COMP:10474"/>
        <dbReference type="Rhea" id="RHEA-COMP:20092"/>
        <dbReference type="ChEBI" id="CHEBI:15378"/>
        <dbReference type="ChEBI" id="CHEBI:16526"/>
        <dbReference type="ChEBI" id="CHEBI:16810"/>
        <dbReference type="ChEBI" id="CHEBI:83099"/>
        <dbReference type="ChEBI" id="CHEBI:83120"/>
        <dbReference type="EC" id="1.2.4.2"/>
    </reaction>
</comment>
<dbReference type="SMART" id="SM00861">
    <property type="entry name" value="Transket_pyr"/>
    <property type="match status" value="1"/>
</dbReference>
<dbReference type="CDD" id="cd02000">
    <property type="entry name" value="TPP_E1_PDC_ADC_BCADC"/>
    <property type="match status" value="1"/>
</dbReference>
<organism evidence="9 10">
    <name type="scientific">Prauserella muralis</name>
    <dbReference type="NCBI Taxonomy" id="588067"/>
    <lineage>
        <taxon>Bacteria</taxon>
        <taxon>Bacillati</taxon>
        <taxon>Actinomycetota</taxon>
        <taxon>Actinomycetes</taxon>
        <taxon>Pseudonocardiales</taxon>
        <taxon>Pseudonocardiaceae</taxon>
        <taxon>Prauserella</taxon>
    </lineage>
</organism>
<evidence type="ECO:0000256" key="1">
    <source>
        <dbReference type="ARBA" id="ARBA00001964"/>
    </source>
</evidence>
<feature type="domain" description="Transketolase-like pyrimidine-binding" evidence="8">
    <location>
        <begin position="334"/>
        <end position="507"/>
    </location>
</feature>
<dbReference type="Pfam" id="PF02780">
    <property type="entry name" value="Transketolase_C"/>
    <property type="match status" value="1"/>
</dbReference>
<comment type="cofactor">
    <cofactor evidence="1">
        <name>thiamine diphosphate</name>
        <dbReference type="ChEBI" id="CHEBI:58937"/>
    </cofactor>
</comment>
<feature type="region of interest" description="Disordered" evidence="7">
    <location>
        <begin position="296"/>
        <end position="315"/>
    </location>
</feature>
<sequence>MNRAQLLDAYQRMVLIRLLEERISVLYRDGKIPGFVHTSVGQEACAVGALFHTRRADVITSTHRGHGHVLAKGLEPRRVLAELMARETGACRGRGGSMHVADPSLGIYGANGIVGAGLPIAVGAAQAFAARGQDGVVVAFFGDGAVATGAFHESLNLAALRNLPVVFFCENNRFSEFSRAADQHPVPISARALAYGVPFVELEGNDVGAVADGMADVLEKVRSGGGPCLVEGLTLRVRGHYEGDQQAYRTEEELAGLAAGDPLTVARDRLLALGAGTAEVEQAENAARQAVADAEAFAHASPHPEAASAGDDVYAPRRRVAPVPAPERPGERPSSVSRILRQALRDALTADERVFLAGIDVAGGNVFGITRGLAEDFPGRVLDTPISETAIMGMGVGAAMSGLRPVVELMYFDFLGVCFDQLLNQAAKLRFMTGGAVTVPLVVRTQFGSGRSSGSQHSQSLEALLAHVPGLTVVMPSSGPDAYGLLRSSIEDDNPVVFVENRLLYEKKFTMPPESHRVPLGQARIVRPGTDVTLVSWSRMVHDALDAARTLHGEGIDAEVVDLRTIVPLDRETVLASLRRTNRLVIAQEAVVDFGVGAELSALAAREGFWSLDAPVARVGAAYSPAPYAPGLERQWRAGPADIVRTVRDVVSC</sequence>
<keyword evidence="4" id="KW-0560">Oxidoreductase</keyword>
<evidence type="ECO:0000256" key="3">
    <source>
        <dbReference type="ARBA" id="ARBA00022532"/>
    </source>
</evidence>
<dbReference type="Gene3D" id="3.40.50.970">
    <property type="match status" value="2"/>
</dbReference>
<dbReference type="RefSeq" id="WP_245992566.1">
    <property type="nucleotide sequence ID" value="NZ_MASW01000002.1"/>
</dbReference>
<evidence type="ECO:0000259" key="8">
    <source>
        <dbReference type="SMART" id="SM00861"/>
    </source>
</evidence>
<dbReference type="NCBIfam" id="NF006667">
    <property type="entry name" value="PRK09212.1"/>
    <property type="match status" value="1"/>
</dbReference>
<dbReference type="FunFam" id="3.40.50.970:FF:000001">
    <property type="entry name" value="Pyruvate dehydrogenase E1 beta subunit"/>
    <property type="match status" value="1"/>
</dbReference>
<dbReference type="EC" id="2.3.1.61" evidence="2"/>
<dbReference type="GO" id="GO:0004591">
    <property type="term" value="F:oxoglutarate dehydrogenase (succinyl-transferring) activity"/>
    <property type="evidence" value="ECO:0007669"/>
    <property type="project" value="UniProtKB-EC"/>
</dbReference>
<dbReference type="InterPro" id="IPR001017">
    <property type="entry name" value="DH_E1"/>
</dbReference>
<evidence type="ECO:0000256" key="6">
    <source>
        <dbReference type="ARBA" id="ARBA00051911"/>
    </source>
</evidence>
<dbReference type="GO" id="GO:0004149">
    <property type="term" value="F:dihydrolipoyllysine-residue succinyltransferase activity"/>
    <property type="evidence" value="ECO:0007669"/>
    <property type="project" value="UniProtKB-EC"/>
</dbReference>
<comment type="caution">
    <text evidence="9">The sequence shown here is derived from an EMBL/GenBank/DDBJ whole genome shotgun (WGS) entry which is preliminary data.</text>
</comment>
<protein>
    <recommendedName>
        <fullName evidence="2">dihydrolipoyllysine-residue succinyltransferase</fullName>
        <ecNumber evidence="2">2.3.1.61</ecNumber>
    </recommendedName>
</protein>
<dbReference type="InterPro" id="IPR005475">
    <property type="entry name" value="Transketolase-like_Pyr-bd"/>
</dbReference>
<dbReference type="GO" id="GO:0006099">
    <property type="term" value="P:tricarboxylic acid cycle"/>
    <property type="evidence" value="ECO:0007669"/>
    <property type="project" value="UniProtKB-KW"/>
</dbReference>
<dbReference type="Proteomes" id="UP000249915">
    <property type="component" value="Unassembled WGS sequence"/>
</dbReference>
<keyword evidence="5" id="KW-0786">Thiamine pyrophosphate</keyword>
<evidence type="ECO:0000313" key="9">
    <source>
        <dbReference type="EMBL" id="PXY28445.1"/>
    </source>
</evidence>
<dbReference type="CDD" id="cd07036">
    <property type="entry name" value="TPP_PYR_E1-PDHc-beta_like"/>
    <property type="match status" value="1"/>
</dbReference>
<gene>
    <name evidence="9" type="ORF">BAY60_16220</name>
</gene>
<dbReference type="AlphaFoldDB" id="A0A2V4B5U1"/>
<evidence type="ECO:0000256" key="7">
    <source>
        <dbReference type="SAM" id="MobiDB-lite"/>
    </source>
</evidence>
<keyword evidence="10" id="KW-1185">Reference proteome</keyword>
<proteinExistence type="predicted"/>
<dbReference type="SUPFAM" id="SSF52922">
    <property type="entry name" value="TK C-terminal domain-like"/>
    <property type="match status" value="1"/>
</dbReference>